<name>A0A6N8JT79_9ACTN</name>
<reference evidence="2 3" key="1">
    <citation type="submission" date="2019-12" db="EMBL/GenBank/DDBJ databases">
        <title>Microbes associate with the intestines of laboratory mice.</title>
        <authorList>
            <person name="Navarre W."/>
            <person name="Wong E."/>
        </authorList>
    </citation>
    <scope>NUCLEOTIDE SEQUENCE [LARGE SCALE GENOMIC DNA]</scope>
    <source>
        <strain evidence="2 3">NM66_B29</strain>
    </source>
</reference>
<keyword evidence="3" id="KW-1185">Reference proteome</keyword>
<comment type="caution">
    <text evidence="2">The sequence shown here is derived from an EMBL/GenBank/DDBJ whole genome shotgun (WGS) entry which is preliminary data.</text>
</comment>
<dbReference type="SUPFAM" id="SSF81301">
    <property type="entry name" value="Nucleotidyltransferase"/>
    <property type="match status" value="1"/>
</dbReference>
<evidence type="ECO:0000313" key="2">
    <source>
        <dbReference type="EMBL" id="MVX62070.1"/>
    </source>
</evidence>
<dbReference type="InterPro" id="IPR043519">
    <property type="entry name" value="NT_sf"/>
</dbReference>
<proteinExistence type="predicted"/>
<dbReference type="EMBL" id="WSRR01000056">
    <property type="protein sequence ID" value="MVX62070.1"/>
    <property type="molecule type" value="Genomic_DNA"/>
</dbReference>
<feature type="domain" description="Polymerase nucleotidyl transferase" evidence="1">
    <location>
        <begin position="54"/>
        <end position="98"/>
    </location>
</feature>
<dbReference type="InterPro" id="IPR002934">
    <property type="entry name" value="Polymerase_NTP_transf_dom"/>
</dbReference>
<gene>
    <name evidence="2" type="ORF">GKZ27_11565</name>
</gene>
<sequence length="156" mass="16588">MGNCFLAPRWPLGPSGRSRVTLAVSIWSARGGVVENSAIRTPAHPVGISDGLIEELASAIAGRVPGVRELILFGSRADGTYSSDSDLDLFVLVDGYERDRLHTTMACAAAAAAPARRRGLKRDVIAASVGDYRQRRAMAGSVEQEVYLKGVTIYAA</sequence>
<evidence type="ECO:0000313" key="3">
    <source>
        <dbReference type="Proteomes" id="UP000463388"/>
    </source>
</evidence>
<evidence type="ECO:0000259" key="1">
    <source>
        <dbReference type="Pfam" id="PF01909"/>
    </source>
</evidence>
<dbReference type="CDD" id="cd05403">
    <property type="entry name" value="NT_KNTase_like"/>
    <property type="match status" value="1"/>
</dbReference>
<dbReference type="GO" id="GO:0016779">
    <property type="term" value="F:nucleotidyltransferase activity"/>
    <property type="evidence" value="ECO:0007669"/>
    <property type="project" value="InterPro"/>
</dbReference>
<accession>A0A6N8JT79</accession>
<dbReference type="AlphaFoldDB" id="A0A6N8JT79"/>
<dbReference type="Gene3D" id="3.30.460.10">
    <property type="entry name" value="Beta Polymerase, domain 2"/>
    <property type="match status" value="1"/>
</dbReference>
<dbReference type="Proteomes" id="UP000463388">
    <property type="component" value="Unassembled WGS sequence"/>
</dbReference>
<dbReference type="Pfam" id="PF01909">
    <property type="entry name" value="NTP_transf_2"/>
    <property type="match status" value="1"/>
</dbReference>
<protein>
    <recommendedName>
        <fullName evidence="1">Polymerase nucleotidyl transferase domain-containing protein</fullName>
    </recommendedName>
</protein>
<organism evidence="2 3">
    <name type="scientific">Adlercreutzia mucosicola</name>
    <dbReference type="NCBI Taxonomy" id="580026"/>
    <lineage>
        <taxon>Bacteria</taxon>
        <taxon>Bacillati</taxon>
        <taxon>Actinomycetota</taxon>
        <taxon>Coriobacteriia</taxon>
        <taxon>Eggerthellales</taxon>
        <taxon>Eggerthellaceae</taxon>
        <taxon>Adlercreutzia</taxon>
    </lineage>
</organism>